<sequence>MKLQSIVTLALSGLATAQSRPNLTEAIASENSTLSSLGALVLAQPSLLRELGRLRNVTLLAPSNDALEELLKDTTIARQVDNNPSYVANLLSYHVLNGTYYASNITDMDMAAFIPTHLTNSTYANVTGGQRVEAMAMNDTVSFYSGFRAQSNVTKADLNFTGGVIHIINRVLSIPSNLSETAIAANLSAAAGALTEAKVLTNLTDEKNVTIFVPNNGAFANIGSVLANASETDLKDILSYHVVNNTLGYSSDLKNETLTASDGEKLNIKIYNGTVYVNQAKVIVPDVLIANGVVHVIDAVLNPEKPSATANPTASTQEAAFSGASSVSDVPFTSGVPEGTAQATGLTPSTSTEGAAQATAAIALGALFGGAALIMNA</sequence>
<feature type="domain" description="FAS1" evidence="2">
    <location>
        <begin position="174"/>
        <end position="301"/>
    </location>
</feature>
<dbReference type="FunFam" id="2.30.180.10:FF:000032">
    <property type="entry name" value="Fasciclin domain-containing protein, putative"/>
    <property type="match status" value="1"/>
</dbReference>
<keyword evidence="1" id="KW-0732">Signal</keyword>
<dbReference type="InterPro" id="IPR036378">
    <property type="entry name" value="FAS1_dom_sf"/>
</dbReference>
<protein>
    <submittedName>
        <fullName evidence="3">Tgf beta induced ig-h3</fullName>
    </submittedName>
</protein>
<comment type="caution">
    <text evidence="3">The sequence shown here is derived from an EMBL/GenBank/DDBJ whole genome shotgun (WGS) entry which is preliminary data.</text>
</comment>
<dbReference type="GO" id="GO:0000329">
    <property type="term" value="C:fungal-type vacuole membrane"/>
    <property type="evidence" value="ECO:0007669"/>
    <property type="project" value="TreeGrafter"/>
</dbReference>
<evidence type="ECO:0000256" key="1">
    <source>
        <dbReference type="SAM" id="SignalP"/>
    </source>
</evidence>
<dbReference type="PANTHER" id="PTHR10900:SF77">
    <property type="entry name" value="FI19380P1"/>
    <property type="match status" value="1"/>
</dbReference>
<dbReference type="Gene3D" id="2.30.180.10">
    <property type="entry name" value="FAS1 domain"/>
    <property type="match status" value="2"/>
</dbReference>
<dbReference type="OrthoDB" id="286301at2759"/>
<proteinExistence type="predicted"/>
<dbReference type="STRING" id="694270.A0A395SKH1"/>
<name>A0A395SKH1_9HYPO</name>
<feature type="chain" id="PRO_5017461629" evidence="1">
    <location>
        <begin position="18"/>
        <end position="377"/>
    </location>
</feature>
<dbReference type="SUPFAM" id="SSF82153">
    <property type="entry name" value="FAS1 domain"/>
    <property type="match status" value="2"/>
</dbReference>
<keyword evidence="4" id="KW-1185">Reference proteome</keyword>
<evidence type="ECO:0000313" key="3">
    <source>
        <dbReference type="EMBL" id="RGP72597.1"/>
    </source>
</evidence>
<accession>A0A395SKH1</accession>
<dbReference type="SMART" id="SM00554">
    <property type="entry name" value="FAS1"/>
    <property type="match status" value="2"/>
</dbReference>
<dbReference type="InterPro" id="IPR050904">
    <property type="entry name" value="Adhesion/Biosynth-related"/>
</dbReference>
<feature type="signal peptide" evidence="1">
    <location>
        <begin position="1"/>
        <end position="17"/>
    </location>
</feature>
<dbReference type="PANTHER" id="PTHR10900">
    <property type="entry name" value="PERIOSTIN-RELATED"/>
    <property type="match status" value="1"/>
</dbReference>
<dbReference type="PROSITE" id="PS50213">
    <property type="entry name" value="FAS1"/>
    <property type="match status" value="2"/>
</dbReference>
<dbReference type="GO" id="GO:0016236">
    <property type="term" value="P:macroautophagy"/>
    <property type="evidence" value="ECO:0007669"/>
    <property type="project" value="TreeGrafter"/>
</dbReference>
<organism evidence="3 4">
    <name type="scientific">Fusarium longipes</name>
    <dbReference type="NCBI Taxonomy" id="694270"/>
    <lineage>
        <taxon>Eukaryota</taxon>
        <taxon>Fungi</taxon>
        <taxon>Dikarya</taxon>
        <taxon>Ascomycota</taxon>
        <taxon>Pezizomycotina</taxon>
        <taxon>Sordariomycetes</taxon>
        <taxon>Hypocreomycetidae</taxon>
        <taxon>Hypocreales</taxon>
        <taxon>Nectriaceae</taxon>
        <taxon>Fusarium</taxon>
    </lineage>
</organism>
<gene>
    <name evidence="3" type="ORF">FLONG3_6605</name>
</gene>
<dbReference type="InterPro" id="IPR000782">
    <property type="entry name" value="FAS1_domain"/>
</dbReference>
<dbReference type="Proteomes" id="UP000266234">
    <property type="component" value="Unassembled WGS sequence"/>
</dbReference>
<reference evidence="3 4" key="1">
    <citation type="journal article" date="2018" name="PLoS Pathog.">
        <title>Evolution of structural diversity of trichothecenes, a family of toxins produced by plant pathogenic and entomopathogenic fungi.</title>
        <authorList>
            <person name="Proctor R.H."/>
            <person name="McCormick S.P."/>
            <person name="Kim H.S."/>
            <person name="Cardoza R.E."/>
            <person name="Stanley A.M."/>
            <person name="Lindo L."/>
            <person name="Kelly A."/>
            <person name="Brown D.W."/>
            <person name="Lee T."/>
            <person name="Vaughan M.M."/>
            <person name="Alexander N.J."/>
            <person name="Busman M."/>
            <person name="Gutierrez S."/>
        </authorList>
    </citation>
    <scope>NUCLEOTIDE SEQUENCE [LARGE SCALE GENOMIC DNA]</scope>
    <source>
        <strain evidence="3 4">NRRL 20695</strain>
    </source>
</reference>
<evidence type="ECO:0000259" key="2">
    <source>
        <dbReference type="PROSITE" id="PS50213"/>
    </source>
</evidence>
<dbReference type="EMBL" id="PXOG01000147">
    <property type="protein sequence ID" value="RGP72597.1"/>
    <property type="molecule type" value="Genomic_DNA"/>
</dbReference>
<feature type="domain" description="FAS1" evidence="2">
    <location>
        <begin position="21"/>
        <end position="172"/>
    </location>
</feature>
<dbReference type="AlphaFoldDB" id="A0A395SKH1"/>
<dbReference type="Pfam" id="PF02469">
    <property type="entry name" value="Fasciclin"/>
    <property type="match status" value="2"/>
</dbReference>
<evidence type="ECO:0000313" key="4">
    <source>
        <dbReference type="Proteomes" id="UP000266234"/>
    </source>
</evidence>